<dbReference type="AlphaFoldDB" id="F3Z3D9"/>
<protein>
    <recommendedName>
        <fullName evidence="3">DUF429 domain-containing protein</fullName>
    </recommendedName>
</protein>
<evidence type="ECO:0000313" key="1">
    <source>
        <dbReference type="EMBL" id="EGJ51479.1"/>
    </source>
</evidence>
<dbReference type="eggNOG" id="ENOG502Z8PI">
    <property type="taxonomic scope" value="Bacteria"/>
</dbReference>
<gene>
    <name evidence="1" type="ORF">Desaf_3184</name>
</gene>
<evidence type="ECO:0000313" key="2">
    <source>
        <dbReference type="Proteomes" id="UP000007844"/>
    </source>
</evidence>
<dbReference type="RefSeq" id="WP_014261113.1">
    <property type="nucleotide sequence ID" value="NC_016629.1"/>
</dbReference>
<evidence type="ECO:0008006" key="3">
    <source>
        <dbReference type="Google" id="ProtNLM"/>
    </source>
</evidence>
<dbReference type="STRING" id="690850.Desaf_3184"/>
<dbReference type="HOGENOM" id="CLU_1057302_0_0_7"/>
<name>F3Z3D9_DESAF</name>
<proteinExistence type="predicted"/>
<reference evidence="1 2" key="1">
    <citation type="journal article" date="2011" name="J. Bacteriol.">
        <title>Genome sequence of the mercury-methylating and pleomorphic Desulfovibrio africanus Strain Walvis Bay.</title>
        <authorList>
            <person name="Brown S.D."/>
            <person name="Wall J.D."/>
            <person name="Kucken A.M."/>
            <person name="Gilmour C.C."/>
            <person name="Podar M."/>
            <person name="Brandt C.C."/>
            <person name="Teshima H."/>
            <person name="Detter J.C."/>
            <person name="Han C.S."/>
            <person name="Land M.L."/>
            <person name="Lucas S."/>
            <person name="Han J."/>
            <person name="Pennacchio L."/>
            <person name="Nolan M."/>
            <person name="Pitluck S."/>
            <person name="Woyke T."/>
            <person name="Goodwin L."/>
            <person name="Palumbo A.V."/>
            <person name="Elias D.A."/>
        </authorList>
    </citation>
    <scope>NUCLEOTIDE SEQUENCE [LARGE SCALE GENOMIC DNA]</scope>
    <source>
        <strain evidence="1 2">Walvis Bay</strain>
    </source>
</reference>
<accession>F3Z3D9</accession>
<organism evidence="1 2">
    <name type="scientific">Desulfocurvibacter africanus subsp. africanus str. Walvis Bay</name>
    <dbReference type="NCBI Taxonomy" id="690850"/>
    <lineage>
        <taxon>Bacteria</taxon>
        <taxon>Pseudomonadati</taxon>
        <taxon>Thermodesulfobacteriota</taxon>
        <taxon>Desulfovibrionia</taxon>
        <taxon>Desulfovibrionales</taxon>
        <taxon>Desulfovibrionaceae</taxon>
        <taxon>Desulfocurvibacter</taxon>
    </lineage>
</organism>
<dbReference type="KEGG" id="daf:Desaf_3184"/>
<dbReference type="Proteomes" id="UP000007844">
    <property type="component" value="Chromosome"/>
</dbReference>
<dbReference type="EMBL" id="CP003221">
    <property type="protein sequence ID" value="EGJ51479.1"/>
    <property type="molecule type" value="Genomic_DNA"/>
</dbReference>
<keyword evidence="2" id="KW-1185">Reference proteome</keyword>
<sequence length="262" mass="29489">MSAVRFSQYIGIDYSGAGRDDQGQANIQCCCWKHMADGCENARSPAGRNWSRQAVCEWITDRLATAEGPVIIGLDHGFSYPLSYLQQQDIDCWDALLEHIFRLHNESERPSLHGAGQSVGPNHPLRLAEMWTVSAKSVLWYGGKGQVGPATRAGIAQLYRLRQGLRRQGIKTHFWPFDGWSVPAGSYVICEAYPAIYKRRYEQVAPAEFSKAANPDLFDAYCVARWLKERDEAGLLEYYFTPPLTPEEKAQARLEGWILGVC</sequence>